<accession>A0A0A9HLV0</accession>
<evidence type="ECO:0000313" key="1">
    <source>
        <dbReference type="EMBL" id="JAE37707.1"/>
    </source>
</evidence>
<reference evidence="1" key="1">
    <citation type="submission" date="2014-09" db="EMBL/GenBank/DDBJ databases">
        <authorList>
            <person name="Magalhaes I.L.F."/>
            <person name="Oliveira U."/>
            <person name="Santos F.R."/>
            <person name="Vidigal T.H.D.A."/>
            <person name="Brescovit A.D."/>
            <person name="Santos A.J."/>
        </authorList>
    </citation>
    <scope>NUCLEOTIDE SEQUENCE</scope>
    <source>
        <tissue evidence="1">Shoot tissue taken approximately 20 cm above the soil surface</tissue>
    </source>
</reference>
<protein>
    <submittedName>
        <fullName evidence="1">Uncharacterized protein</fullName>
    </submittedName>
</protein>
<name>A0A0A9HLV0_ARUDO</name>
<dbReference type="EMBL" id="GBRH01160189">
    <property type="protein sequence ID" value="JAE37707.1"/>
    <property type="molecule type" value="Transcribed_RNA"/>
</dbReference>
<proteinExistence type="predicted"/>
<sequence>MKLYHTLFFRKSDSRLIL</sequence>
<dbReference type="AlphaFoldDB" id="A0A0A9HLV0"/>
<organism evidence="1">
    <name type="scientific">Arundo donax</name>
    <name type="common">Giant reed</name>
    <name type="synonym">Donax arundinaceus</name>
    <dbReference type="NCBI Taxonomy" id="35708"/>
    <lineage>
        <taxon>Eukaryota</taxon>
        <taxon>Viridiplantae</taxon>
        <taxon>Streptophyta</taxon>
        <taxon>Embryophyta</taxon>
        <taxon>Tracheophyta</taxon>
        <taxon>Spermatophyta</taxon>
        <taxon>Magnoliopsida</taxon>
        <taxon>Liliopsida</taxon>
        <taxon>Poales</taxon>
        <taxon>Poaceae</taxon>
        <taxon>PACMAD clade</taxon>
        <taxon>Arundinoideae</taxon>
        <taxon>Arundineae</taxon>
        <taxon>Arundo</taxon>
    </lineage>
</organism>
<reference evidence="1" key="2">
    <citation type="journal article" date="2015" name="Data Brief">
        <title>Shoot transcriptome of the giant reed, Arundo donax.</title>
        <authorList>
            <person name="Barrero R.A."/>
            <person name="Guerrero F.D."/>
            <person name="Moolhuijzen P."/>
            <person name="Goolsby J.A."/>
            <person name="Tidwell J."/>
            <person name="Bellgard S.E."/>
            <person name="Bellgard M.I."/>
        </authorList>
    </citation>
    <scope>NUCLEOTIDE SEQUENCE</scope>
    <source>
        <tissue evidence="1">Shoot tissue taken approximately 20 cm above the soil surface</tissue>
    </source>
</reference>